<dbReference type="EMBL" id="SGUG01000008">
    <property type="protein sequence ID" value="MDG0862303.1"/>
    <property type="molecule type" value="Genomic_DNA"/>
</dbReference>
<accession>A0A9X4R7Q7</accession>
<keyword evidence="2" id="KW-0175">Coiled coil</keyword>
<dbReference type="InterPro" id="IPR013762">
    <property type="entry name" value="Integrase-like_cat_sf"/>
</dbReference>
<dbReference type="AlphaFoldDB" id="A0A9X4R7Q7"/>
<dbReference type="GO" id="GO:0003677">
    <property type="term" value="F:DNA binding"/>
    <property type="evidence" value="ECO:0007669"/>
    <property type="project" value="InterPro"/>
</dbReference>
<dbReference type="GO" id="GO:0006310">
    <property type="term" value="P:DNA recombination"/>
    <property type="evidence" value="ECO:0007669"/>
    <property type="project" value="UniProtKB-KW"/>
</dbReference>
<dbReference type="Proteomes" id="UP001152766">
    <property type="component" value="Unassembled WGS sequence"/>
</dbReference>
<reference evidence="3" key="1">
    <citation type="submission" date="2019-02" db="EMBL/GenBank/DDBJ databases">
        <title>Draft genome of the type strain Pelomonas aquatica CCUG 52575T.</title>
        <authorList>
            <person name="Gomila M."/>
            <person name="Lalucat J."/>
        </authorList>
    </citation>
    <scope>NUCLEOTIDE SEQUENCE</scope>
    <source>
        <strain evidence="3">CCUG 52575</strain>
    </source>
</reference>
<keyword evidence="4" id="KW-1185">Reference proteome</keyword>
<evidence type="ECO:0000313" key="3">
    <source>
        <dbReference type="EMBL" id="MDG0862303.1"/>
    </source>
</evidence>
<dbReference type="InterPro" id="IPR011010">
    <property type="entry name" value="DNA_brk_join_enz"/>
</dbReference>
<organism evidence="3 4">
    <name type="scientific">Pelomonas aquatica</name>
    <dbReference type="NCBI Taxonomy" id="431058"/>
    <lineage>
        <taxon>Bacteria</taxon>
        <taxon>Pseudomonadati</taxon>
        <taxon>Pseudomonadota</taxon>
        <taxon>Betaproteobacteria</taxon>
        <taxon>Burkholderiales</taxon>
        <taxon>Sphaerotilaceae</taxon>
        <taxon>Roseateles</taxon>
    </lineage>
</organism>
<protein>
    <submittedName>
        <fullName evidence="3">Uncharacterized protein</fullName>
    </submittedName>
</protein>
<sequence>MNLALSRQNSATDTAACPIYFDPEMVTTRDRQGNPLSRYRDDVWDYSASTRQKSKRLYHLTEFTETSKGNISSRDGALASLVMAQAKALLWTYICLKNKAPSFGMIYSVNVTLKKWAVRAVAEGLSLFQLLENAELVLAKIDAENAGELSTTSVLLKALYKNRVVYGISFDLDKIQKDLYRLRIDSPGSQQTPLIPAHIYSSILASLISNLEEIESSLERLLAAFAQSRNATSEIPEELAGSARGRYRKGLLESVFDYAHELGKEPGSGTVHNFLCSRILDCQTTLIALCVAFTGMRLGEALNLPRDSLVSFEHGGKRHWLVRGFTYKLENGEMRETSWVTNEIGRRALSAAQKISAAIGAKAAVESREAEYPLLFCGTPSEYSRLSNRWKDKWTELVENVCPVVSEADMSELERMQLGRDWELTGIQVGLRWPMRAHQFRRALAVYAHRSGMVTLPSLKAQLQHITEEMSMYYSAGFQKAASLVFDTDHFSHEWSAAKAESSYFGYVLGLLLNDDELFGGAATWARSDKVKESSVSVHSREHGLELFRRGEMAYSETPLGGCTSTEECKTSPLSAIPYECLKTNCKNLAVFGKRLARVIESQEAVIAALAASDQGSVEHRLEVENLQTLLSARTKLKEAPANV</sequence>
<dbReference type="Gene3D" id="1.10.443.10">
    <property type="entry name" value="Intergrase catalytic core"/>
    <property type="match status" value="1"/>
</dbReference>
<keyword evidence="1" id="KW-0233">DNA recombination</keyword>
<evidence type="ECO:0000313" key="4">
    <source>
        <dbReference type="Proteomes" id="UP001152766"/>
    </source>
</evidence>
<gene>
    <name evidence="3" type="ORF">EXJ73_07455</name>
</gene>
<dbReference type="GO" id="GO:0015074">
    <property type="term" value="P:DNA integration"/>
    <property type="evidence" value="ECO:0007669"/>
    <property type="project" value="InterPro"/>
</dbReference>
<feature type="coiled-coil region" evidence="2">
    <location>
        <begin position="204"/>
        <end position="231"/>
    </location>
</feature>
<dbReference type="SUPFAM" id="SSF56349">
    <property type="entry name" value="DNA breaking-rejoining enzymes"/>
    <property type="match status" value="1"/>
</dbReference>
<name>A0A9X4R7Q7_9BURK</name>
<evidence type="ECO:0000256" key="2">
    <source>
        <dbReference type="SAM" id="Coils"/>
    </source>
</evidence>
<dbReference type="RefSeq" id="WP_268151462.1">
    <property type="nucleotide sequence ID" value="NZ_JAPPUW010000012.1"/>
</dbReference>
<proteinExistence type="predicted"/>
<evidence type="ECO:0000256" key="1">
    <source>
        <dbReference type="ARBA" id="ARBA00023172"/>
    </source>
</evidence>
<comment type="caution">
    <text evidence="3">The sequence shown here is derived from an EMBL/GenBank/DDBJ whole genome shotgun (WGS) entry which is preliminary data.</text>
</comment>